<keyword evidence="2" id="KW-0833">Ubl conjugation pathway</keyword>
<dbReference type="KEGG" id="cmax:111469785"/>
<dbReference type="AlphaFoldDB" id="A0A6J1I0P1"/>
<dbReference type="InterPro" id="IPR000210">
    <property type="entry name" value="BTB/POZ_dom"/>
</dbReference>
<sequence>MEVCCNLEVDVNGEQIFFVDKKTVASYCGKLSKLFGRSKGSLRNLKVIFQGFPGGAEGFELMLKFCYNNGNLEMSPSNVPLLYSVAEFVEMNSSISGTQNLQEQIEKFLEDISDWTWSELLNALKRCQDLCNTPLVVVDKCLDCLVGRLNLAVEASSCPSTSSPDSWALRVSCDTKSSESLKTGFSNGLWWFDELLVLTPDFVKMIVQFMLKRSFDEVVVSKFLIYYQKSKFSTATRDEKRKIVEVVIETLYVLEQNSISCKSLFSILRVGLGLNIDKCIRNKLEKMIGARLDRGSLDNLLLPSPSGMNYLYDVNLVLRFVKAFLHEKTSRTCSMALRRVARLMDLYMAEVAPDPCLKPSKFLALAKALPEYARSSHDDMYRAVDMYIEVHTEMTEEEKVKICCALNYEKLSVETFLNLSKNTRFPSMSSLQALVSEQVKLKTLLQTAKNSKSITHSCHELDECGDKSTDRAETGDRVVLYAEKLDFPDDDEKLKAHIEGIQWRVMELERVCTKLEIQMGKVMKSRVTSSRHSELKSLPWLCS</sequence>
<accession>A0A6J1I0P1</accession>
<evidence type="ECO:0000256" key="1">
    <source>
        <dbReference type="ARBA" id="ARBA00004906"/>
    </source>
</evidence>
<dbReference type="SMART" id="SM00225">
    <property type="entry name" value="BTB"/>
    <property type="match status" value="1"/>
</dbReference>
<dbReference type="RefSeq" id="XP_022970977.1">
    <property type="nucleotide sequence ID" value="XM_023115209.1"/>
</dbReference>
<dbReference type="InterPro" id="IPR027356">
    <property type="entry name" value="NPH3_dom"/>
</dbReference>
<keyword evidence="5" id="KW-1185">Reference proteome</keyword>
<reference evidence="6" key="1">
    <citation type="submission" date="2025-08" db="UniProtKB">
        <authorList>
            <consortium name="RefSeq"/>
        </authorList>
    </citation>
    <scope>IDENTIFICATION</scope>
    <source>
        <tissue evidence="6">Young leaves</tissue>
    </source>
</reference>
<proteinExistence type="inferred from homology"/>
<dbReference type="Gene3D" id="3.30.710.10">
    <property type="entry name" value="Potassium Channel Kv1.1, Chain A"/>
    <property type="match status" value="1"/>
</dbReference>
<evidence type="ECO:0000256" key="3">
    <source>
        <dbReference type="PROSITE-ProRule" id="PRU00982"/>
    </source>
</evidence>
<organism evidence="5 6">
    <name type="scientific">Cucurbita maxima</name>
    <name type="common">Pumpkin</name>
    <name type="synonym">Winter squash</name>
    <dbReference type="NCBI Taxonomy" id="3661"/>
    <lineage>
        <taxon>Eukaryota</taxon>
        <taxon>Viridiplantae</taxon>
        <taxon>Streptophyta</taxon>
        <taxon>Embryophyta</taxon>
        <taxon>Tracheophyta</taxon>
        <taxon>Spermatophyta</taxon>
        <taxon>Magnoliopsida</taxon>
        <taxon>eudicotyledons</taxon>
        <taxon>Gunneridae</taxon>
        <taxon>Pentapetalae</taxon>
        <taxon>rosids</taxon>
        <taxon>fabids</taxon>
        <taxon>Cucurbitales</taxon>
        <taxon>Cucurbitaceae</taxon>
        <taxon>Cucurbiteae</taxon>
        <taxon>Cucurbita</taxon>
    </lineage>
</organism>
<dbReference type="SUPFAM" id="SSF54695">
    <property type="entry name" value="POZ domain"/>
    <property type="match status" value="1"/>
</dbReference>
<evidence type="ECO:0000313" key="5">
    <source>
        <dbReference type="Proteomes" id="UP000504608"/>
    </source>
</evidence>
<evidence type="ECO:0000313" key="6">
    <source>
        <dbReference type="RefSeq" id="XP_022970977.1"/>
    </source>
</evidence>
<dbReference type="GO" id="GO:0016567">
    <property type="term" value="P:protein ubiquitination"/>
    <property type="evidence" value="ECO:0007669"/>
    <property type="project" value="UniProtKB-UniPathway"/>
</dbReference>
<evidence type="ECO:0000256" key="2">
    <source>
        <dbReference type="ARBA" id="ARBA00022786"/>
    </source>
</evidence>
<comment type="pathway">
    <text evidence="1">Protein modification; protein ubiquitination.</text>
</comment>
<dbReference type="GeneID" id="111469785"/>
<dbReference type="InterPro" id="IPR043454">
    <property type="entry name" value="NPH3/RPT2-like"/>
</dbReference>
<protein>
    <submittedName>
        <fullName evidence="6">BTB/POZ domain-containing protein At3g22104-like</fullName>
    </submittedName>
</protein>
<feature type="domain" description="NPH3" evidence="4">
    <location>
        <begin position="189"/>
        <end position="440"/>
    </location>
</feature>
<dbReference type="InterPro" id="IPR011333">
    <property type="entry name" value="SKP1/BTB/POZ_sf"/>
</dbReference>
<dbReference type="Proteomes" id="UP000504608">
    <property type="component" value="Unplaced"/>
</dbReference>
<comment type="similarity">
    <text evidence="3">Belongs to the NPH3 family.</text>
</comment>
<name>A0A6J1I0P1_CUCMA</name>
<dbReference type="Pfam" id="PF03000">
    <property type="entry name" value="NPH3"/>
    <property type="match status" value="1"/>
</dbReference>
<dbReference type="PROSITE" id="PS51649">
    <property type="entry name" value="NPH3"/>
    <property type="match status" value="1"/>
</dbReference>
<dbReference type="UniPathway" id="UPA00143"/>
<dbReference type="PANTHER" id="PTHR32370">
    <property type="entry name" value="OS12G0117600 PROTEIN"/>
    <property type="match status" value="1"/>
</dbReference>
<gene>
    <name evidence="6" type="primary">LOC111469785</name>
</gene>
<dbReference type="OrthoDB" id="624345at2759"/>
<evidence type="ECO:0000259" key="4">
    <source>
        <dbReference type="PROSITE" id="PS51649"/>
    </source>
</evidence>